<accession>A0A6C0D192</accession>
<reference evidence="1" key="1">
    <citation type="journal article" date="2020" name="Nature">
        <title>Giant virus diversity and host interactions through global metagenomics.</title>
        <authorList>
            <person name="Schulz F."/>
            <person name="Roux S."/>
            <person name="Paez-Espino D."/>
            <person name="Jungbluth S."/>
            <person name="Walsh D.A."/>
            <person name="Denef V.J."/>
            <person name="McMahon K.D."/>
            <person name="Konstantinidis K.T."/>
            <person name="Eloe-Fadrosh E.A."/>
            <person name="Kyrpides N.C."/>
            <person name="Woyke T."/>
        </authorList>
    </citation>
    <scope>NUCLEOTIDE SEQUENCE</scope>
    <source>
        <strain evidence="1">GVMAG-M-3300023174-102</strain>
    </source>
</reference>
<evidence type="ECO:0000313" key="1">
    <source>
        <dbReference type="EMBL" id="QHT09475.1"/>
    </source>
</evidence>
<sequence>MNSQQQFYAKYAQILVNNNQMYKYLDILENSHKYTNDYIYYVYNMLLTVYNNSVVLSNTDKSNTNLVFVIKIANIIKDKARNIFLKLSAPKCKAIECFHCKDEKEITEIADILMNMHNIVL</sequence>
<organism evidence="1">
    <name type="scientific">viral metagenome</name>
    <dbReference type="NCBI Taxonomy" id="1070528"/>
    <lineage>
        <taxon>unclassified sequences</taxon>
        <taxon>metagenomes</taxon>
        <taxon>organismal metagenomes</taxon>
    </lineage>
</organism>
<dbReference type="EMBL" id="MN739512">
    <property type="protein sequence ID" value="QHT09475.1"/>
    <property type="molecule type" value="Genomic_DNA"/>
</dbReference>
<protein>
    <submittedName>
        <fullName evidence="1">Uncharacterized protein</fullName>
    </submittedName>
</protein>
<proteinExistence type="predicted"/>
<name>A0A6C0D192_9ZZZZ</name>
<dbReference type="AlphaFoldDB" id="A0A6C0D192"/>